<dbReference type="Gene3D" id="3.90.215.10">
    <property type="entry name" value="Gamma Fibrinogen, chain A, domain 1"/>
    <property type="match status" value="1"/>
</dbReference>
<evidence type="ECO:0000313" key="2">
    <source>
        <dbReference type="WBParaSite" id="PSAMB.scaffold4812size13467.g25265.t1"/>
    </source>
</evidence>
<dbReference type="WBParaSite" id="PSAMB.scaffold4812size13467.g25265.t1">
    <property type="protein sequence ID" value="PSAMB.scaffold4812size13467.g25265.t1"/>
    <property type="gene ID" value="PSAMB.scaffold4812size13467.g25265"/>
</dbReference>
<protein>
    <submittedName>
        <fullName evidence="2">Uncharacterized protein</fullName>
    </submittedName>
</protein>
<accession>A0A914WPV3</accession>
<name>A0A914WPV3_9BILA</name>
<reference evidence="2" key="1">
    <citation type="submission" date="2022-11" db="UniProtKB">
        <authorList>
            <consortium name="WormBaseParasite"/>
        </authorList>
    </citation>
    <scope>IDENTIFICATION</scope>
</reference>
<dbReference type="InterPro" id="IPR036056">
    <property type="entry name" value="Fibrinogen-like_C"/>
</dbReference>
<dbReference type="InterPro" id="IPR014716">
    <property type="entry name" value="Fibrinogen_a/b/g_C_1"/>
</dbReference>
<keyword evidence="1" id="KW-1185">Reference proteome</keyword>
<dbReference type="SUPFAM" id="SSF56496">
    <property type="entry name" value="Fibrinogen C-terminal domain-like"/>
    <property type="match status" value="1"/>
</dbReference>
<dbReference type="AlphaFoldDB" id="A0A914WPV3"/>
<sequence length="77" mass="8946">MYNSNNVQFSTIDSRNSADPICYYTFWFGGWWLTGRGCAAGVLNGKYNPSPWGLGYRWRVADWINPKQSRMMLRSMP</sequence>
<organism evidence="1 2">
    <name type="scientific">Plectus sambesii</name>
    <dbReference type="NCBI Taxonomy" id="2011161"/>
    <lineage>
        <taxon>Eukaryota</taxon>
        <taxon>Metazoa</taxon>
        <taxon>Ecdysozoa</taxon>
        <taxon>Nematoda</taxon>
        <taxon>Chromadorea</taxon>
        <taxon>Plectida</taxon>
        <taxon>Plectina</taxon>
        <taxon>Plectoidea</taxon>
        <taxon>Plectidae</taxon>
        <taxon>Plectus</taxon>
    </lineage>
</organism>
<evidence type="ECO:0000313" key="1">
    <source>
        <dbReference type="Proteomes" id="UP000887566"/>
    </source>
</evidence>
<proteinExistence type="predicted"/>
<dbReference type="Proteomes" id="UP000887566">
    <property type="component" value="Unplaced"/>
</dbReference>